<gene>
    <name evidence="1" type="ORF">ARC20_08715</name>
</gene>
<accession>A0A0R0AGJ3</accession>
<evidence type="ECO:0000313" key="2">
    <source>
        <dbReference type="Proteomes" id="UP000051802"/>
    </source>
</evidence>
<dbReference type="AlphaFoldDB" id="A0A0R0AGJ3"/>
<proteinExistence type="predicted"/>
<organism evidence="1 2">
    <name type="scientific">Stenotrophomonas panacihumi</name>
    <dbReference type="NCBI Taxonomy" id="676599"/>
    <lineage>
        <taxon>Bacteria</taxon>
        <taxon>Pseudomonadati</taxon>
        <taxon>Pseudomonadota</taxon>
        <taxon>Gammaproteobacteria</taxon>
        <taxon>Lysobacterales</taxon>
        <taxon>Lysobacteraceae</taxon>
        <taxon>Stenotrophomonas</taxon>
    </lineage>
</organism>
<dbReference type="OrthoDB" id="8481488at2"/>
<comment type="caution">
    <text evidence="1">The sequence shown here is derived from an EMBL/GenBank/DDBJ whole genome shotgun (WGS) entry which is preliminary data.</text>
</comment>
<protein>
    <submittedName>
        <fullName evidence="1">Uncharacterized protein</fullName>
    </submittedName>
</protein>
<dbReference type="EMBL" id="LLXU01000069">
    <property type="protein sequence ID" value="KRG44208.1"/>
    <property type="molecule type" value="Genomic_DNA"/>
</dbReference>
<dbReference type="Proteomes" id="UP000051802">
    <property type="component" value="Unassembled WGS sequence"/>
</dbReference>
<reference evidence="1 2" key="1">
    <citation type="submission" date="2015-10" db="EMBL/GenBank/DDBJ databases">
        <title>Genome sequencing and analysis of members of genus Stenotrophomonas.</title>
        <authorList>
            <person name="Patil P.P."/>
            <person name="Midha S."/>
            <person name="Patil P.B."/>
        </authorList>
    </citation>
    <scope>NUCLEOTIDE SEQUENCE [LARGE SCALE GENOMIC DNA]</scope>
    <source>
        <strain evidence="1 2">JCM 16536</strain>
    </source>
</reference>
<dbReference type="RefSeq" id="WP_057646205.1">
    <property type="nucleotide sequence ID" value="NZ_LLXU01000069.1"/>
</dbReference>
<sequence>MHTHPNKVTIKDESRTVVGMTYLPGTLKVSKDQPFDGDPTIISSGLLFTLEVVAGRHKTSAIANDFNTACGGAAFEYAPNGGGDKPSELNFYFGIRVAFSTSQGNGVATLYLGQGHQGAYNNWWLGGHGLLVSGPSLVVPIGDTGTELSLPLAGTHKSFVFKPGKIR</sequence>
<name>A0A0R0AGJ3_9GAMM</name>
<evidence type="ECO:0000313" key="1">
    <source>
        <dbReference type="EMBL" id="KRG44208.1"/>
    </source>
</evidence>
<keyword evidence="2" id="KW-1185">Reference proteome</keyword>